<evidence type="ECO:0000256" key="1">
    <source>
        <dbReference type="SAM" id="Phobius"/>
    </source>
</evidence>
<dbReference type="InterPro" id="IPR041916">
    <property type="entry name" value="Anti_sigma_zinc_sf"/>
</dbReference>
<comment type="caution">
    <text evidence="3">The sequence shown here is derived from an EMBL/GenBank/DDBJ whole genome shotgun (WGS) entry which is preliminary data.</text>
</comment>
<evidence type="ECO:0000313" key="4">
    <source>
        <dbReference type="Proteomes" id="UP000288405"/>
    </source>
</evidence>
<reference evidence="3 4" key="1">
    <citation type="journal article" date="2011" name="Front. Microbiol.">
        <title>Genomic signatures of strain selection and enhancement in Bacillus atrophaeus var. globigii, a historical biowarfare simulant.</title>
        <authorList>
            <person name="Gibbons H.S."/>
            <person name="Broomall S.M."/>
            <person name="McNew L.A."/>
            <person name="Daligault H."/>
            <person name="Chapman C."/>
            <person name="Bruce D."/>
            <person name="Karavis M."/>
            <person name="Krepps M."/>
            <person name="McGregor P.A."/>
            <person name="Hong C."/>
            <person name="Park K.H."/>
            <person name="Akmal A."/>
            <person name="Feldman A."/>
            <person name="Lin J.S."/>
            <person name="Chang W.E."/>
            <person name="Higgs B.W."/>
            <person name="Demirev P."/>
            <person name="Lindquist J."/>
            <person name="Liem A."/>
            <person name="Fochler E."/>
            <person name="Read T.D."/>
            <person name="Tapia R."/>
            <person name="Johnson S."/>
            <person name="Bishop-Lilly K.A."/>
            <person name="Detter C."/>
            <person name="Han C."/>
            <person name="Sozhamannan S."/>
            <person name="Rosenzweig C.N."/>
            <person name="Skowronski E.W."/>
        </authorList>
    </citation>
    <scope>NUCLEOTIDE SEQUENCE [LARGE SCALE GENOMIC DNA]</scope>
    <source>
        <strain evidence="3 4">GYP-17</strain>
    </source>
</reference>
<name>A0A432WKB2_9GAMM</name>
<dbReference type="InterPro" id="IPR027383">
    <property type="entry name" value="Znf_put"/>
</dbReference>
<feature type="transmembrane region" description="Helical" evidence="1">
    <location>
        <begin position="117"/>
        <end position="140"/>
    </location>
</feature>
<dbReference type="Pfam" id="PF13490">
    <property type="entry name" value="zf-HC2"/>
    <property type="match status" value="1"/>
</dbReference>
<keyword evidence="1" id="KW-0472">Membrane</keyword>
<evidence type="ECO:0000259" key="2">
    <source>
        <dbReference type="Pfam" id="PF13490"/>
    </source>
</evidence>
<evidence type="ECO:0000313" key="3">
    <source>
        <dbReference type="EMBL" id="RUO34233.1"/>
    </source>
</evidence>
<keyword evidence="4" id="KW-1185">Reference proteome</keyword>
<dbReference type="Gene3D" id="1.10.10.1320">
    <property type="entry name" value="Anti-sigma factor, zinc-finger domain"/>
    <property type="match status" value="1"/>
</dbReference>
<proteinExistence type="predicted"/>
<protein>
    <recommendedName>
        <fullName evidence="2">Putative zinc-finger domain-containing protein</fullName>
    </recommendedName>
</protein>
<gene>
    <name evidence="3" type="ORF">CWE11_05760</name>
</gene>
<organism evidence="3 4">
    <name type="scientific">Aliidiomarina sanyensis</name>
    <dbReference type="NCBI Taxonomy" id="1249555"/>
    <lineage>
        <taxon>Bacteria</taxon>
        <taxon>Pseudomonadati</taxon>
        <taxon>Pseudomonadota</taxon>
        <taxon>Gammaproteobacteria</taxon>
        <taxon>Alteromonadales</taxon>
        <taxon>Idiomarinaceae</taxon>
        <taxon>Aliidiomarina</taxon>
    </lineage>
</organism>
<dbReference type="AlphaFoldDB" id="A0A432WKB2"/>
<dbReference type="Proteomes" id="UP000288405">
    <property type="component" value="Unassembled WGS sequence"/>
</dbReference>
<accession>A0A432WKB2</accession>
<keyword evidence="1" id="KW-1133">Transmembrane helix</keyword>
<sequence length="157" mass="18064">MGDYPMQTHETNCAVAEQLSGYLDDELTQQEQQRVMVHIRTCHSCKALLEEMTTLRGDMKRAVHVSADARDLPKVMNDRSARFLGWFGWIALVLGALLLTTFFFWDLAVELLTDRNVPWWVRLGIAGVYLGFIGLFLMVLRQRLIASKTDKYKKVKL</sequence>
<feature type="domain" description="Putative zinc-finger" evidence="2">
    <location>
        <begin position="14"/>
        <end position="45"/>
    </location>
</feature>
<feature type="transmembrane region" description="Helical" evidence="1">
    <location>
        <begin position="83"/>
        <end position="105"/>
    </location>
</feature>
<dbReference type="EMBL" id="PIPM01000004">
    <property type="protein sequence ID" value="RUO34233.1"/>
    <property type="molecule type" value="Genomic_DNA"/>
</dbReference>
<keyword evidence="1" id="KW-0812">Transmembrane</keyword>